<evidence type="ECO:0000313" key="2">
    <source>
        <dbReference type="Proteomes" id="UP000034054"/>
    </source>
</evidence>
<name>A0A0G1XNX6_9BACT</name>
<dbReference type="EMBL" id="LCRH01000012">
    <property type="protein sequence ID" value="KKW32978.1"/>
    <property type="molecule type" value="Genomic_DNA"/>
</dbReference>
<reference evidence="1 2" key="1">
    <citation type="journal article" date="2015" name="Nature">
        <title>rRNA introns, odd ribosomes, and small enigmatic genomes across a large radiation of phyla.</title>
        <authorList>
            <person name="Brown C.T."/>
            <person name="Hug L.A."/>
            <person name="Thomas B.C."/>
            <person name="Sharon I."/>
            <person name="Castelle C.J."/>
            <person name="Singh A."/>
            <person name="Wilkins M.J."/>
            <person name="Williams K.H."/>
            <person name="Banfield J.F."/>
        </authorList>
    </citation>
    <scope>NUCLEOTIDE SEQUENCE [LARGE SCALE GENOMIC DNA]</scope>
</reference>
<proteinExistence type="predicted"/>
<dbReference type="AlphaFoldDB" id="A0A0G1XNX6"/>
<accession>A0A0G1XNX6</accession>
<comment type="caution">
    <text evidence="1">The sequence shown here is derived from an EMBL/GenBank/DDBJ whole genome shotgun (WGS) entry which is preliminary data.</text>
</comment>
<evidence type="ECO:0000313" key="1">
    <source>
        <dbReference type="EMBL" id="KKW32978.1"/>
    </source>
</evidence>
<organism evidence="1 2">
    <name type="scientific">Candidatus Uhrbacteria bacterium GW2011_GWA2_52_8d</name>
    <dbReference type="NCBI Taxonomy" id="1618979"/>
    <lineage>
        <taxon>Bacteria</taxon>
        <taxon>Candidatus Uhriibacteriota</taxon>
    </lineage>
</organism>
<gene>
    <name evidence="1" type="ORF">UY76_C0012G0012</name>
</gene>
<sequence>MSRHAWMTRFSKFLYSFYCCPRPSLEAQVRVAQDMNERERIRDLADHSDLDTHYKHLGGFKER</sequence>
<dbReference type="Proteomes" id="UP000034054">
    <property type="component" value="Unassembled WGS sequence"/>
</dbReference>
<protein>
    <submittedName>
        <fullName evidence="1">Uncharacterized protein</fullName>
    </submittedName>
</protein>